<dbReference type="RefSeq" id="WP_165889395.1">
    <property type="nucleotide sequence ID" value="NZ_CP015030.1"/>
</dbReference>
<dbReference type="PROSITE" id="PS51257">
    <property type="entry name" value="PROKAR_LIPOPROTEIN"/>
    <property type="match status" value="1"/>
</dbReference>
<sequence length="124" mass="13648">MKKPLLAMMLTNVLTACLDNVEIAAIGGQKDAHGCLTASGQRYSFLKQACIQPFDVADIKLADPQNKSLAIYVILSEDRSQAEILASELPENTILDVVKGGYISKDNKIRLLKTAGHWKLQKYD</sequence>
<organism evidence="1 2">
    <name type="scientific">Mannheimia granulomatis</name>
    <dbReference type="NCBI Taxonomy" id="85402"/>
    <lineage>
        <taxon>Bacteria</taxon>
        <taxon>Pseudomonadati</taxon>
        <taxon>Pseudomonadota</taxon>
        <taxon>Gammaproteobacteria</taxon>
        <taxon>Pasteurellales</taxon>
        <taxon>Pasteurellaceae</taxon>
        <taxon>Mannheimia</taxon>
    </lineage>
</organism>
<gene>
    <name evidence="1" type="ORF">A4G16_07595</name>
</gene>
<dbReference type="EMBL" id="CP015030">
    <property type="protein sequence ID" value="QIM67238.1"/>
    <property type="molecule type" value="Genomic_DNA"/>
</dbReference>
<dbReference type="AlphaFoldDB" id="A0A6G8JK54"/>
<protein>
    <recommendedName>
        <fullName evidence="3">Lipoprotein</fullName>
    </recommendedName>
</protein>
<dbReference type="Proteomes" id="UP000501366">
    <property type="component" value="Chromosome"/>
</dbReference>
<proteinExistence type="predicted"/>
<evidence type="ECO:0000313" key="1">
    <source>
        <dbReference type="EMBL" id="QIM67238.1"/>
    </source>
</evidence>
<evidence type="ECO:0000313" key="2">
    <source>
        <dbReference type="Proteomes" id="UP000501366"/>
    </source>
</evidence>
<dbReference type="KEGG" id="mgra:A4G16_07595"/>
<name>A0A6G8JK54_9PAST</name>
<evidence type="ECO:0008006" key="3">
    <source>
        <dbReference type="Google" id="ProtNLM"/>
    </source>
</evidence>
<reference evidence="1 2" key="1">
    <citation type="submission" date="2016-03" db="EMBL/GenBank/DDBJ databases">
        <authorList>
            <person name="Bojesen A.M."/>
            <person name="Planet P."/>
            <person name="Hansen M.J."/>
        </authorList>
    </citation>
    <scope>NUCLEOTIDE SEQUENCE [LARGE SCALE GENOMIC DNA]</scope>
    <source>
        <strain evidence="1 2">B 234/94</strain>
    </source>
</reference>
<accession>A0A6G8JK54</accession>